<evidence type="ECO:0000256" key="1">
    <source>
        <dbReference type="SAM" id="MobiDB-lite"/>
    </source>
</evidence>
<feature type="compositionally biased region" description="Low complexity" evidence="1">
    <location>
        <begin position="93"/>
        <end position="103"/>
    </location>
</feature>
<feature type="compositionally biased region" description="Basic and acidic residues" evidence="1">
    <location>
        <begin position="116"/>
        <end position="129"/>
    </location>
</feature>
<dbReference type="Proteomes" id="UP001153269">
    <property type="component" value="Unassembled WGS sequence"/>
</dbReference>
<dbReference type="AlphaFoldDB" id="A0A9N7UM63"/>
<comment type="caution">
    <text evidence="2">The sequence shown here is derived from an EMBL/GenBank/DDBJ whole genome shotgun (WGS) entry which is preliminary data.</text>
</comment>
<evidence type="ECO:0000313" key="2">
    <source>
        <dbReference type="EMBL" id="CAB1434912.1"/>
    </source>
</evidence>
<proteinExistence type="predicted"/>
<dbReference type="EMBL" id="CADEAL010001712">
    <property type="protein sequence ID" value="CAB1434912.1"/>
    <property type="molecule type" value="Genomic_DNA"/>
</dbReference>
<evidence type="ECO:0000313" key="3">
    <source>
        <dbReference type="Proteomes" id="UP001153269"/>
    </source>
</evidence>
<name>A0A9N7UM63_PLEPL</name>
<protein>
    <submittedName>
        <fullName evidence="2">Uncharacterized protein</fullName>
    </submittedName>
</protein>
<reference evidence="2" key="1">
    <citation type="submission" date="2020-03" db="EMBL/GenBank/DDBJ databases">
        <authorList>
            <person name="Weist P."/>
        </authorList>
    </citation>
    <scope>NUCLEOTIDE SEQUENCE</scope>
</reference>
<gene>
    <name evidence="2" type="ORF">PLEPLA_LOCUS23014</name>
</gene>
<accession>A0A9N7UM63</accession>
<sequence length="129" mass="14246">MERGSCAGAVMEALVWLRPGSPSERQRLELELSGWRADPAEWPPRGSNRRCVPVEQGAHHRAAKLLHGLIDFMPSSHIYSHLSSDSPPPPPRSSSSSSSAPLPMAMVHLGNRQLSRKWEAAPVRREDLP</sequence>
<feature type="region of interest" description="Disordered" evidence="1">
    <location>
        <begin position="79"/>
        <end position="129"/>
    </location>
</feature>
<organism evidence="2 3">
    <name type="scientific">Pleuronectes platessa</name>
    <name type="common">European plaice</name>
    <dbReference type="NCBI Taxonomy" id="8262"/>
    <lineage>
        <taxon>Eukaryota</taxon>
        <taxon>Metazoa</taxon>
        <taxon>Chordata</taxon>
        <taxon>Craniata</taxon>
        <taxon>Vertebrata</taxon>
        <taxon>Euteleostomi</taxon>
        <taxon>Actinopterygii</taxon>
        <taxon>Neopterygii</taxon>
        <taxon>Teleostei</taxon>
        <taxon>Neoteleostei</taxon>
        <taxon>Acanthomorphata</taxon>
        <taxon>Carangaria</taxon>
        <taxon>Pleuronectiformes</taxon>
        <taxon>Pleuronectoidei</taxon>
        <taxon>Pleuronectidae</taxon>
        <taxon>Pleuronectes</taxon>
    </lineage>
</organism>
<keyword evidence="3" id="KW-1185">Reference proteome</keyword>